<evidence type="ECO:0000313" key="1">
    <source>
        <dbReference type="EMBL" id="RGB91541.1"/>
    </source>
</evidence>
<dbReference type="RefSeq" id="WP_158402986.1">
    <property type="nucleotide sequence ID" value="NZ_QVER01000007.1"/>
</dbReference>
<evidence type="ECO:0000313" key="2">
    <source>
        <dbReference type="Proteomes" id="UP000260991"/>
    </source>
</evidence>
<dbReference type="AlphaFoldDB" id="A0A3E2U797"/>
<proteinExistence type="predicted"/>
<organism evidence="1 2">
    <name type="scientific">Faecalibacterium prausnitzii</name>
    <dbReference type="NCBI Taxonomy" id="853"/>
    <lineage>
        <taxon>Bacteria</taxon>
        <taxon>Bacillati</taxon>
        <taxon>Bacillota</taxon>
        <taxon>Clostridia</taxon>
        <taxon>Eubacteriales</taxon>
        <taxon>Oscillospiraceae</taxon>
        <taxon>Faecalibacterium</taxon>
    </lineage>
</organism>
<dbReference type="EMBL" id="QVER01000007">
    <property type="protein sequence ID" value="RGB91541.1"/>
    <property type="molecule type" value="Genomic_DNA"/>
</dbReference>
<name>A0A3E2U797_9FIRM</name>
<sequence length="107" mass="12624">MEQVHTIRKYEYYDRDTLCSIIDVDFTTKQVRVENKVDSILDTAFGVNTEPTWDDFLIFLESRCIPRTRCGLNYYLDAVGVSEYDPIQLVEKTHGRMAEDHKWLKIT</sequence>
<gene>
    <name evidence="1" type="ORF">DWZ46_07085</name>
</gene>
<comment type="caution">
    <text evidence="1">The sequence shown here is derived from an EMBL/GenBank/DDBJ whole genome shotgun (WGS) entry which is preliminary data.</text>
</comment>
<reference evidence="1 2" key="1">
    <citation type="submission" date="2018-08" db="EMBL/GenBank/DDBJ databases">
        <title>A genome reference for cultivated species of the human gut microbiota.</title>
        <authorList>
            <person name="Zou Y."/>
            <person name="Xue W."/>
            <person name="Luo G."/>
        </authorList>
    </citation>
    <scope>NUCLEOTIDE SEQUENCE [LARGE SCALE GENOMIC DNA]</scope>
    <source>
        <strain evidence="1 2">AF32-8AC</strain>
    </source>
</reference>
<dbReference type="Proteomes" id="UP000260991">
    <property type="component" value="Unassembled WGS sequence"/>
</dbReference>
<protein>
    <submittedName>
        <fullName evidence="1">Uncharacterized protein</fullName>
    </submittedName>
</protein>
<accession>A0A3E2U797</accession>